<keyword evidence="4" id="KW-1185">Reference proteome</keyword>
<dbReference type="InterPro" id="IPR010158">
    <property type="entry name" value="Amidase_Cbmase"/>
</dbReference>
<accession>A0ABP5EGH5</accession>
<sequence>MAATVTSMLNAIKDIGREPASGGYYRPIWSDAELTLREWFTGEAQARGLDVHTDQNGIMWAWAGTPGPNALVTGSHLDSVPGGGNFDGPLGVASALAAYDVMKERGVDFTAPGARPFVIAVFPEEEGSRFGQACLGSKLINGTADIAATMNLKDLDGITFAEAAKANGYDPTRFGRDEEMIGLMGSFIELHVEQGRGLIDLGQPVALAESIIASGRWTMRVEGEGNHAGATPLSLRRDPMVAAASVVRAVRDAAAATDGGVATVGRLLAHPGGVNVIPSHVDMTLDCRHPEKDVVDGIIEAIRAAGEAAAAEEGCTFTLEGSGKPTLYFDSDLTSRMQAVLPEAPVLPSGAGHDAGILAKDLPTGMLFVRNPSGISHSPEEYAEDADADFGAIALADVLTAELTVK</sequence>
<evidence type="ECO:0000313" key="4">
    <source>
        <dbReference type="Proteomes" id="UP001500755"/>
    </source>
</evidence>
<evidence type="ECO:0000313" key="3">
    <source>
        <dbReference type="EMBL" id="GAA1997418.1"/>
    </source>
</evidence>
<dbReference type="Gene3D" id="3.30.70.360">
    <property type="match status" value="1"/>
</dbReference>
<dbReference type="PANTHER" id="PTHR32494">
    <property type="entry name" value="ALLANTOATE DEIMINASE-RELATED"/>
    <property type="match status" value="1"/>
</dbReference>
<dbReference type="Gene3D" id="3.40.630.10">
    <property type="entry name" value="Zn peptidases"/>
    <property type="match status" value="1"/>
</dbReference>
<dbReference type="InterPro" id="IPR036264">
    <property type="entry name" value="Bact_exopeptidase_dim_dom"/>
</dbReference>
<dbReference type="SUPFAM" id="SSF55031">
    <property type="entry name" value="Bacterial exopeptidase dimerisation domain"/>
    <property type="match status" value="1"/>
</dbReference>
<gene>
    <name evidence="3" type="ORF">GCM10009755_00600</name>
</gene>
<dbReference type="PANTHER" id="PTHR32494:SF5">
    <property type="entry name" value="ALLANTOATE AMIDOHYDROLASE"/>
    <property type="match status" value="1"/>
</dbReference>
<dbReference type="SUPFAM" id="SSF53187">
    <property type="entry name" value="Zn-dependent exopeptidases"/>
    <property type="match status" value="1"/>
</dbReference>
<keyword evidence="2" id="KW-0378">Hydrolase</keyword>
<comment type="caution">
    <text evidence="3">The sequence shown here is derived from an EMBL/GenBank/DDBJ whole genome shotgun (WGS) entry which is preliminary data.</text>
</comment>
<name>A0ABP5EGH5_9MICO</name>
<comment type="similarity">
    <text evidence="1">Belongs to the peptidase M20 family.</text>
</comment>
<evidence type="ECO:0000256" key="1">
    <source>
        <dbReference type="ARBA" id="ARBA00006153"/>
    </source>
</evidence>
<dbReference type="RefSeq" id="WP_344305899.1">
    <property type="nucleotide sequence ID" value="NZ_BAAANO010000002.1"/>
</dbReference>
<proteinExistence type="inferred from homology"/>
<dbReference type="InterPro" id="IPR002933">
    <property type="entry name" value="Peptidase_M20"/>
</dbReference>
<dbReference type="Pfam" id="PF01546">
    <property type="entry name" value="Peptidase_M20"/>
    <property type="match status" value="1"/>
</dbReference>
<dbReference type="NCBIfam" id="NF006770">
    <property type="entry name" value="PRK09290.1-4"/>
    <property type="match status" value="1"/>
</dbReference>
<organism evidence="3 4">
    <name type="scientific">Brevibacterium samyangense</name>
    <dbReference type="NCBI Taxonomy" id="366888"/>
    <lineage>
        <taxon>Bacteria</taxon>
        <taxon>Bacillati</taxon>
        <taxon>Actinomycetota</taxon>
        <taxon>Actinomycetes</taxon>
        <taxon>Micrococcales</taxon>
        <taxon>Brevibacteriaceae</taxon>
        <taxon>Brevibacterium</taxon>
    </lineage>
</organism>
<dbReference type="PIRSF" id="PIRSF001235">
    <property type="entry name" value="Amidase_carbamoylase"/>
    <property type="match status" value="1"/>
</dbReference>
<dbReference type="NCBIfam" id="TIGR01879">
    <property type="entry name" value="hydantase"/>
    <property type="match status" value="1"/>
</dbReference>
<evidence type="ECO:0000256" key="2">
    <source>
        <dbReference type="ARBA" id="ARBA00022801"/>
    </source>
</evidence>
<reference evidence="4" key="1">
    <citation type="journal article" date="2019" name="Int. J. Syst. Evol. Microbiol.">
        <title>The Global Catalogue of Microorganisms (GCM) 10K type strain sequencing project: providing services to taxonomists for standard genome sequencing and annotation.</title>
        <authorList>
            <consortium name="The Broad Institute Genomics Platform"/>
            <consortium name="The Broad Institute Genome Sequencing Center for Infectious Disease"/>
            <person name="Wu L."/>
            <person name="Ma J."/>
        </authorList>
    </citation>
    <scope>NUCLEOTIDE SEQUENCE [LARGE SCALE GENOMIC DNA]</scope>
    <source>
        <strain evidence="4">JCM 14546</strain>
    </source>
</reference>
<protein>
    <submittedName>
        <fullName evidence="3">Allantoate amidohydrolase</fullName>
    </submittedName>
</protein>
<dbReference type="Proteomes" id="UP001500755">
    <property type="component" value="Unassembled WGS sequence"/>
</dbReference>
<dbReference type="EMBL" id="BAAANO010000002">
    <property type="protein sequence ID" value="GAA1997418.1"/>
    <property type="molecule type" value="Genomic_DNA"/>
</dbReference>